<evidence type="ECO:0000313" key="1">
    <source>
        <dbReference type="EMBL" id="TCD16655.1"/>
    </source>
</evidence>
<evidence type="ECO:0000313" key="2">
    <source>
        <dbReference type="Proteomes" id="UP000291301"/>
    </source>
</evidence>
<keyword evidence="2" id="KW-1185">Reference proteome</keyword>
<gene>
    <name evidence="1" type="ORF">E0D97_04380</name>
</gene>
<comment type="caution">
    <text evidence="1">The sequence shown here is derived from an EMBL/GenBank/DDBJ whole genome shotgun (WGS) entry which is preliminary data.</text>
</comment>
<proteinExistence type="predicted"/>
<sequence length="196" mass="22228">MTKEMPAGFHGIADFGFWEQMSAVERRPYGVLLQAAHRYLGTLKWFGDCTGFWLGLAEPDLVGVFLYRRKPVDNIPEFHWIIAGPRWPFPVWSADGSDEKESRNQHYSGLPAAYIWTGHPDFADPDSAQTPAAALESYTNVIQDWVDAVKVGGDLSKVFPVDIPEGKAPREYAFDVEKLLDRIREDLLPKYAENLR</sequence>
<name>A0A4R0PFN2_9HYPH</name>
<protein>
    <submittedName>
        <fullName evidence="1">Uncharacterized protein</fullName>
    </submittedName>
</protein>
<dbReference type="AlphaFoldDB" id="A0A4R0PFN2"/>
<dbReference type="RefSeq" id="WP_131565706.1">
    <property type="nucleotide sequence ID" value="NZ_JAINFK010000001.1"/>
</dbReference>
<organism evidence="1 2">
    <name type="scientific">Oricola cellulosilytica</name>
    <dbReference type="NCBI Taxonomy" id="1429082"/>
    <lineage>
        <taxon>Bacteria</taxon>
        <taxon>Pseudomonadati</taxon>
        <taxon>Pseudomonadota</taxon>
        <taxon>Alphaproteobacteria</taxon>
        <taxon>Hyphomicrobiales</taxon>
        <taxon>Ahrensiaceae</taxon>
        <taxon>Oricola</taxon>
    </lineage>
</organism>
<dbReference type="EMBL" id="SJST01000001">
    <property type="protein sequence ID" value="TCD16655.1"/>
    <property type="molecule type" value="Genomic_DNA"/>
</dbReference>
<reference evidence="1 2" key="1">
    <citation type="journal article" date="2015" name="Antonie Van Leeuwenhoek">
        <title>Oricola cellulosilytica gen. nov., sp. nov., a cellulose-degrading bacterium of the family Phyllobacteriaceae isolated from surface seashore water, and emended descriptions of Mesorhizobium loti and Phyllobacterium myrsinacearum.</title>
        <authorList>
            <person name="Hameed A."/>
            <person name="Shahina M."/>
            <person name="Lai W.A."/>
            <person name="Lin S.Y."/>
            <person name="Young L.S."/>
            <person name="Liu Y.C."/>
            <person name="Hsu Y.H."/>
            <person name="Young C.C."/>
        </authorList>
    </citation>
    <scope>NUCLEOTIDE SEQUENCE [LARGE SCALE GENOMIC DNA]</scope>
    <source>
        <strain evidence="1 2">KCTC 52183</strain>
    </source>
</reference>
<dbReference type="Proteomes" id="UP000291301">
    <property type="component" value="Unassembled WGS sequence"/>
</dbReference>
<accession>A0A4R0PFN2</accession>